<gene>
    <name evidence="1" type="ORF">Pa4123_13940</name>
</gene>
<evidence type="ECO:0000313" key="2">
    <source>
        <dbReference type="Proteomes" id="UP001144280"/>
    </source>
</evidence>
<accession>A0ABQ5QQF6</accession>
<reference evidence="1" key="1">
    <citation type="submission" date="2022-12" db="EMBL/GenBank/DDBJ databases">
        <title>New Phytohabitans aurantiacus sp. RD004123 nov., an actinomycete isolated from soil.</title>
        <authorList>
            <person name="Triningsih D.W."/>
            <person name="Harunari E."/>
            <person name="Igarashi Y."/>
        </authorList>
    </citation>
    <scope>NUCLEOTIDE SEQUENCE</scope>
    <source>
        <strain evidence="1">RD004123</strain>
    </source>
</reference>
<dbReference type="RefSeq" id="WP_407676757.1">
    <property type="nucleotide sequence ID" value="NZ_BSDI01000006.1"/>
</dbReference>
<organism evidence="1 2">
    <name type="scientific">Phytohabitans aurantiacus</name>
    <dbReference type="NCBI Taxonomy" id="3016789"/>
    <lineage>
        <taxon>Bacteria</taxon>
        <taxon>Bacillati</taxon>
        <taxon>Actinomycetota</taxon>
        <taxon>Actinomycetes</taxon>
        <taxon>Micromonosporales</taxon>
        <taxon>Micromonosporaceae</taxon>
    </lineage>
</organism>
<proteinExistence type="predicted"/>
<name>A0ABQ5QQF6_9ACTN</name>
<evidence type="ECO:0000313" key="1">
    <source>
        <dbReference type="EMBL" id="GLH96121.1"/>
    </source>
</evidence>
<dbReference type="EMBL" id="BSDI01000006">
    <property type="protein sequence ID" value="GLH96121.1"/>
    <property type="molecule type" value="Genomic_DNA"/>
</dbReference>
<dbReference type="Proteomes" id="UP001144280">
    <property type="component" value="Unassembled WGS sequence"/>
</dbReference>
<keyword evidence="2" id="KW-1185">Reference proteome</keyword>
<protein>
    <submittedName>
        <fullName evidence="1">Uncharacterized protein</fullName>
    </submittedName>
</protein>
<comment type="caution">
    <text evidence="1">The sequence shown here is derived from an EMBL/GenBank/DDBJ whole genome shotgun (WGS) entry which is preliminary data.</text>
</comment>
<sequence length="70" mass="7494">MLVLATFDLDEYVYDALHAGATAGGAHGPRDRHAATGVMVVVLALPVFGMRLSKGDPRMLPESAASQRWK</sequence>